<protein>
    <recommendedName>
        <fullName evidence="17">Na(+)/K(+)-exchanging ATPase</fullName>
        <ecNumber evidence="17">7.2.2.13</ecNumber>
    </recommendedName>
</protein>
<dbReference type="InterPro" id="IPR023299">
    <property type="entry name" value="ATPase_P-typ_cyto_dom_N"/>
</dbReference>
<evidence type="ECO:0000256" key="13">
    <source>
        <dbReference type="ARBA" id="ARBA00023065"/>
    </source>
</evidence>
<keyword evidence="11" id="KW-1278">Translocase</keyword>
<dbReference type="Gene3D" id="2.70.150.10">
    <property type="entry name" value="Calcium-transporting ATPase, cytoplasmic transduction domain A"/>
    <property type="match status" value="1"/>
</dbReference>
<evidence type="ECO:0000256" key="19">
    <source>
        <dbReference type="SAM" id="Phobius"/>
    </source>
</evidence>
<feature type="compositionally biased region" description="Basic and acidic residues" evidence="18">
    <location>
        <begin position="408"/>
        <end position="421"/>
    </location>
</feature>
<evidence type="ECO:0000256" key="6">
    <source>
        <dbReference type="ARBA" id="ARBA00022553"/>
    </source>
</evidence>
<dbReference type="GO" id="GO:0005391">
    <property type="term" value="F:P-type sodium:potassium-exchanging transporter activity"/>
    <property type="evidence" value="ECO:0007669"/>
    <property type="project" value="UniProtKB-EC"/>
</dbReference>
<evidence type="ECO:0000256" key="14">
    <source>
        <dbReference type="ARBA" id="ARBA00023136"/>
    </source>
</evidence>
<dbReference type="GO" id="GO:0036376">
    <property type="term" value="P:sodium ion export across plasma membrane"/>
    <property type="evidence" value="ECO:0007669"/>
    <property type="project" value="TreeGrafter"/>
</dbReference>
<feature type="transmembrane region" description="Helical" evidence="19">
    <location>
        <begin position="1529"/>
        <end position="1550"/>
    </location>
</feature>
<organism evidence="21 22">
    <name type="scientific">Ramazzottius varieornatus</name>
    <name type="common">Water bear</name>
    <name type="synonym">Tardigrade</name>
    <dbReference type="NCBI Taxonomy" id="947166"/>
    <lineage>
        <taxon>Eukaryota</taxon>
        <taxon>Metazoa</taxon>
        <taxon>Ecdysozoa</taxon>
        <taxon>Tardigrada</taxon>
        <taxon>Eutardigrada</taxon>
        <taxon>Parachela</taxon>
        <taxon>Hypsibioidea</taxon>
        <taxon>Ramazzottiidae</taxon>
        <taxon>Ramazzottius</taxon>
    </lineage>
</organism>
<comment type="function">
    <text evidence="15">This is the catalytic component of the active enzyme, which catalyzes the hydrolysis of ATP coupled with the exchange of sodium and potassium ions across the plasma membrane. This action creates the electrochemical gradient of sodium and potassium ions, providing the energy for active transport of various nutrients.</text>
</comment>
<dbReference type="SFLD" id="SFLDF00027">
    <property type="entry name" value="p-type_atpase"/>
    <property type="match status" value="1"/>
</dbReference>
<dbReference type="GO" id="GO:0005886">
    <property type="term" value="C:plasma membrane"/>
    <property type="evidence" value="ECO:0007669"/>
    <property type="project" value="UniProtKB-SubCell"/>
</dbReference>
<evidence type="ECO:0000256" key="9">
    <source>
        <dbReference type="ARBA" id="ARBA00022840"/>
    </source>
</evidence>
<dbReference type="InterPro" id="IPR004014">
    <property type="entry name" value="ATPase_P-typ_cation-transptr_N"/>
</dbReference>
<feature type="transmembrane region" description="Helical" evidence="19">
    <location>
        <begin position="709"/>
        <end position="728"/>
    </location>
</feature>
<keyword evidence="9" id="KW-0067">ATP-binding</keyword>
<dbReference type="GO" id="GO:0016887">
    <property type="term" value="F:ATP hydrolysis activity"/>
    <property type="evidence" value="ECO:0007669"/>
    <property type="project" value="InterPro"/>
</dbReference>
<dbReference type="Gene3D" id="3.40.1110.10">
    <property type="entry name" value="Calcium-transporting ATPase, cytoplasmic domain N"/>
    <property type="match status" value="1"/>
</dbReference>
<feature type="compositionally biased region" description="Basic and acidic residues" evidence="18">
    <location>
        <begin position="119"/>
        <end position="130"/>
    </location>
</feature>
<feature type="region of interest" description="Disordered" evidence="18">
    <location>
        <begin position="394"/>
        <end position="442"/>
    </location>
</feature>
<dbReference type="OrthoDB" id="10057493at2759"/>
<dbReference type="STRING" id="947166.A0A1D1URK7"/>
<dbReference type="SMART" id="SM00831">
    <property type="entry name" value="Cation_ATPase_N"/>
    <property type="match status" value="1"/>
</dbReference>
<dbReference type="PRINTS" id="PR00119">
    <property type="entry name" value="CATATPASE"/>
</dbReference>
<dbReference type="PROSITE" id="PS00154">
    <property type="entry name" value="ATPASE_E1_E2"/>
    <property type="match status" value="1"/>
</dbReference>
<dbReference type="GO" id="GO:1902600">
    <property type="term" value="P:proton transmembrane transport"/>
    <property type="evidence" value="ECO:0007669"/>
    <property type="project" value="TreeGrafter"/>
</dbReference>
<dbReference type="InterPro" id="IPR023298">
    <property type="entry name" value="ATPase_P-typ_TM_dom_sf"/>
</dbReference>
<feature type="compositionally biased region" description="Basic and acidic residues" evidence="18">
    <location>
        <begin position="531"/>
        <end position="542"/>
    </location>
</feature>
<keyword evidence="7 19" id="KW-0812">Transmembrane</keyword>
<evidence type="ECO:0000256" key="11">
    <source>
        <dbReference type="ARBA" id="ARBA00022967"/>
    </source>
</evidence>
<evidence type="ECO:0000256" key="15">
    <source>
        <dbReference type="ARBA" id="ARBA00037422"/>
    </source>
</evidence>
<evidence type="ECO:0000256" key="3">
    <source>
        <dbReference type="ARBA" id="ARBA00022448"/>
    </source>
</evidence>
<evidence type="ECO:0000256" key="4">
    <source>
        <dbReference type="ARBA" id="ARBA00022475"/>
    </source>
</evidence>
<keyword evidence="14 19" id="KW-0472">Membrane</keyword>
<dbReference type="InterPro" id="IPR005775">
    <property type="entry name" value="P-type_ATPase_IIC"/>
</dbReference>
<dbReference type="Gene3D" id="1.20.1110.10">
    <property type="entry name" value="Calcium-transporting ATPase, transmembrane domain"/>
    <property type="match status" value="1"/>
</dbReference>
<feature type="compositionally biased region" description="Low complexity" evidence="18">
    <location>
        <begin position="565"/>
        <end position="576"/>
    </location>
</feature>
<comment type="subunit">
    <text evidence="16">The sodium/potassium-transporting ATPase is composed of a catalytic alpha subunit, an auxiliary non-catalytic beta subunit and an additional regulatory subunit.</text>
</comment>
<evidence type="ECO:0000256" key="2">
    <source>
        <dbReference type="ARBA" id="ARBA00006934"/>
    </source>
</evidence>
<evidence type="ECO:0000313" key="21">
    <source>
        <dbReference type="EMBL" id="GAU90322.1"/>
    </source>
</evidence>
<evidence type="ECO:0000256" key="10">
    <source>
        <dbReference type="ARBA" id="ARBA00022958"/>
    </source>
</evidence>
<keyword evidence="5" id="KW-0633">Potassium transport</keyword>
<dbReference type="SFLD" id="SFLDS00003">
    <property type="entry name" value="Haloacid_Dehalogenase"/>
    <property type="match status" value="1"/>
</dbReference>
<evidence type="ECO:0000256" key="17">
    <source>
        <dbReference type="ARBA" id="ARBA00039096"/>
    </source>
</evidence>
<reference evidence="21 22" key="1">
    <citation type="journal article" date="2016" name="Nat. Commun.">
        <title>Extremotolerant tardigrade genome and improved radiotolerance of human cultured cells by tardigrade-unique protein.</title>
        <authorList>
            <person name="Hashimoto T."/>
            <person name="Horikawa D.D."/>
            <person name="Saito Y."/>
            <person name="Kuwahara H."/>
            <person name="Kozuka-Hata H."/>
            <person name="Shin-I T."/>
            <person name="Minakuchi Y."/>
            <person name="Ohishi K."/>
            <person name="Motoyama A."/>
            <person name="Aizu T."/>
            <person name="Enomoto A."/>
            <person name="Kondo K."/>
            <person name="Tanaka S."/>
            <person name="Hara Y."/>
            <person name="Koshikawa S."/>
            <person name="Sagara H."/>
            <person name="Miura T."/>
            <person name="Yokobori S."/>
            <person name="Miyagawa K."/>
            <person name="Suzuki Y."/>
            <person name="Kubo T."/>
            <person name="Oyama M."/>
            <person name="Kohara Y."/>
            <person name="Fujiyama A."/>
            <person name="Arakawa K."/>
            <person name="Katayama T."/>
            <person name="Toyoda A."/>
            <person name="Kunieda T."/>
        </authorList>
    </citation>
    <scope>NUCLEOTIDE SEQUENCE [LARGE SCALE GENOMIC DNA]</scope>
    <source>
        <strain evidence="21 22">YOKOZUNA-1</strain>
    </source>
</reference>
<feature type="region of interest" description="Disordered" evidence="18">
    <location>
        <begin position="1"/>
        <end position="197"/>
    </location>
</feature>
<evidence type="ECO:0000256" key="18">
    <source>
        <dbReference type="SAM" id="MobiDB-lite"/>
    </source>
</evidence>
<accession>A0A1D1URK7</accession>
<keyword evidence="4" id="KW-1003">Cell membrane</keyword>
<dbReference type="GO" id="GO:1990573">
    <property type="term" value="P:potassium ion import across plasma membrane"/>
    <property type="evidence" value="ECO:0007669"/>
    <property type="project" value="TreeGrafter"/>
</dbReference>
<keyword evidence="6" id="KW-0597">Phosphoprotein</keyword>
<dbReference type="SUPFAM" id="SSF81653">
    <property type="entry name" value="Calcium ATPase, transduction domain A"/>
    <property type="match status" value="1"/>
</dbReference>
<keyword evidence="22" id="KW-1185">Reference proteome</keyword>
<dbReference type="Proteomes" id="UP000186922">
    <property type="component" value="Unassembled WGS sequence"/>
</dbReference>
<feature type="compositionally biased region" description="Basic and acidic residues" evidence="18">
    <location>
        <begin position="59"/>
        <end position="69"/>
    </location>
</feature>
<dbReference type="SUPFAM" id="SSF81660">
    <property type="entry name" value="Metal cation-transporting ATPase, ATP-binding domain N"/>
    <property type="match status" value="1"/>
</dbReference>
<dbReference type="Pfam" id="PF13246">
    <property type="entry name" value="Cation_ATPase"/>
    <property type="match status" value="1"/>
</dbReference>
<name>A0A1D1URK7_RAMVA</name>
<keyword evidence="13" id="KW-0406">Ion transport</keyword>
<proteinExistence type="inferred from homology"/>
<sequence>MSNMGGSSNEDLVSQESSNGDSEPPEGRQVKFSGSTTDLSKPPLERVLTSGVPLSSHGSGKDSDEESIHRLRIALGPSDSQTDIADTNKLSARPWAKTETTKEGSAERSGKDGTLSSHDNQRLQHMRRMEGQAFNQGTAHRPEGRVARIDDLASAKRNEGQDEVLQGQVREPRRADENVQRTEPTESRPDNQETKRNDRQFLATLSPNGASFDEDYPHRRPLSVEPIREVRTSVEMPSTEFIRDKNSGDTIVRISKEQRVVPVRHDEIPPEAKHVDVRVLYEGIGSLRTKVDEGIVTDERQLFYDSVATKDTPVSPGLYAEPVHILVGRGRKPKQGVTIATQVEDEDLLAKTICTQVSETELNRLTGMDEDGPLHASTVKEIVKRRVAETPVIVKEESRRSSNPVTGKEMKTAEPEVDSKRPQFHLNNDDDGSAASERGDVVDKTLRPVGSCAQLHGILRKAPSAKWGSQSTVAFDEMQPVSRANSIAGGDSDNNLRARSGSHPHVAFNEAHRNPSFGKKLSGMFHLGAKEDEASSEHGDAGHHHHHRPHMPHFGKHNGKDASHTSHSSTGSNSSGQRTDDSISPLTTGKKVPWYRRLFTKKKPMTRSFTMDDLKQDLKMDDHLIPEADLLAKLNVNPETGLSPDEAARRLAKDGKNALTPPKKVPEFLKFLHELVGGFSPLLEIGSALCFIAYGLQFSDQSDPPGDNLYLAIVLLCVVLITSGFLYLQKAKSEQIMEGFKNMLPQSAKVLRGGKVIQISAEDVVMGDIVELHGGDRIPADVRIIEAKGLKVDNASLTGESEAQSRSTESSENPLESKNLAFYTTNAVEGLGKAVVVRRGDATVMGRIAKLTTRIDSTETTIAREMRHFVILICIFALVMGGTIFIVAVAIGYGGLYAIILAIGLVVANVPEGIIITVTVMLTLTAKRMAKKNCLIKNLEAVETLGACSVICSDKTGTLTQNRMTVSHCWVDEEIFTMDTVTETSAGKNLPDTPTVKDLIRVATLCNRAKFKDDQMEKPIYQRECAGDASETALLKFTEIVTGDVAGYRQKNKAVAEIPFNSTNKYAVSIHETDNEGQKRYLLVMKGAPERIWDRCATVISHGQNAPKDAEWNQKFQDAYAELGSMGERVLGFALLPLPADKYPYPTQFDVDSKDFPSDGLHFVGLISLIDPPRAAVPDGVAKCRSAGIQVIMVTGDHPLTAKAIARNVGIISETGETVEDIAKRTGVDVKDVNPRDAQAIVIHGTDLREMSSDQLDDVLRHHSEIVFARTSPQQKLIIVEACQRSGAVVAVTGDGVNDSPALKKANIGIAMGITGSDVSKQAADIVLLDDNFASIVTGIEEGRLIFDNLKKTICYTMMSNIPEITPVLLYFILRIPLGLTTIPMLLICLGTDMVPSISMAHETAEADIMKMPPRHPDERLVSGTLLQCCYLQAGTICSAGAFFAYFVVLGSCGFWPSKVMGLRDLWEDPHIGDLQDSYGQEWNFAQRMLLQRTVQGAFFAAVVVFQWLDLITRKVRRKSVFQKGMRNWFLNFAIVFETLVTIFCIYVPVLNYALNLNTIRFIWWLPVIPFALYYFLFDEIRRYLIRRYPGGWWEREHYF</sequence>
<dbReference type="InterPro" id="IPR018303">
    <property type="entry name" value="ATPase_P-typ_P_site"/>
</dbReference>
<evidence type="ECO:0000256" key="7">
    <source>
        <dbReference type="ARBA" id="ARBA00022692"/>
    </source>
</evidence>
<dbReference type="PANTHER" id="PTHR43294:SF21">
    <property type="entry name" value="CATION TRANSPORTING ATPASE"/>
    <property type="match status" value="1"/>
</dbReference>
<keyword evidence="8" id="KW-0547">Nucleotide-binding</keyword>
<evidence type="ECO:0000259" key="20">
    <source>
        <dbReference type="SMART" id="SM00831"/>
    </source>
</evidence>
<dbReference type="Pfam" id="PF00690">
    <property type="entry name" value="Cation_ATPase_N"/>
    <property type="match status" value="1"/>
</dbReference>
<feature type="compositionally biased region" description="Polar residues" evidence="18">
    <location>
        <begin position="1"/>
        <end position="21"/>
    </location>
</feature>
<evidence type="ECO:0000256" key="12">
    <source>
        <dbReference type="ARBA" id="ARBA00022989"/>
    </source>
</evidence>
<dbReference type="FunFam" id="3.40.50.1000:FF:000004">
    <property type="entry name" value="Sodium/potassium-transporting ATPase subunit alpha"/>
    <property type="match status" value="1"/>
</dbReference>
<feature type="transmembrane region" description="Helical" evidence="19">
    <location>
        <begin position="1421"/>
        <end position="1449"/>
    </location>
</feature>
<feature type="compositionally biased region" description="Basic and acidic residues" evidence="18">
    <location>
        <begin position="99"/>
        <end position="111"/>
    </location>
</feature>
<evidence type="ECO:0000256" key="5">
    <source>
        <dbReference type="ARBA" id="ARBA00022538"/>
    </source>
</evidence>
<feature type="compositionally biased region" description="Basic residues" evidence="18">
    <location>
        <begin position="543"/>
        <end position="557"/>
    </location>
</feature>
<keyword evidence="10" id="KW-0630">Potassium</keyword>
<dbReference type="NCBIfam" id="TIGR01494">
    <property type="entry name" value="ATPase_P-type"/>
    <property type="match status" value="2"/>
</dbReference>
<dbReference type="SFLD" id="SFLDG00002">
    <property type="entry name" value="C1.7:_P-type_atpase_like"/>
    <property type="match status" value="1"/>
</dbReference>
<feature type="transmembrane region" description="Helical" evidence="19">
    <location>
        <begin position="897"/>
        <end position="922"/>
    </location>
</feature>
<dbReference type="InterPro" id="IPR036412">
    <property type="entry name" value="HAD-like_sf"/>
</dbReference>
<comment type="subcellular location">
    <subcellularLocation>
        <location evidence="1">Cell membrane</location>
        <topology evidence="1">Multi-pass membrane protein</topology>
    </subcellularLocation>
</comment>
<feature type="transmembrane region" description="Helical" evidence="19">
    <location>
        <begin position="869"/>
        <end position="891"/>
    </location>
</feature>
<feature type="domain" description="Cation-transporting P-type ATPase N-terminal" evidence="20">
    <location>
        <begin position="621"/>
        <end position="695"/>
    </location>
</feature>
<dbReference type="InterPro" id="IPR006068">
    <property type="entry name" value="ATPase_P-typ_cation-transptr_C"/>
</dbReference>
<dbReference type="PANTHER" id="PTHR43294">
    <property type="entry name" value="SODIUM/POTASSIUM-TRANSPORTING ATPASE SUBUNIT ALPHA"/>
    <property type="match status" value="1"/>
</dbReference>
<feature type="compositionally biased region" description="Basic and acidic residues" evidence="18">
    <location>
        <begin position="140"/>
        <end position="160"/>
    </location>
</feature>
<comment type="caution">
    <text evidence="21">The sequence shown here is derived from an EMBL/GenBank/DDBJ whole genome shotgun (WGS) entry which is preliminary data.</text>
</comment>
<feature type="compositionally biased region" description="Basic and acidic residues" evidence="18">
    <location>
        <begin position="170"/>
        <end position="197"/>
    </location>
</feature>
<dbReference type="InterPro" id="IPR050510">
    <property type="entry name" value="Cation_transp_ATPase_P-type"/>
</dbReference>
<dbReference type="PRINTS" id="PR00121">
    <property type="entry name" value="NAKATPASE"/>
</dbReference>
<dbReference type="NCBIfam" id="TIGR01106">
    <property type="entry name" value="ATPase-IIC_X-K"/>
    <property type="match status" value="1"/>
</dbReference>
<dbReference type="InterPro" id="IPR044492">
    <property type="entry name" value="P_typ_ATPase_HD_dom"/>
</dbReference>
<dbReference type="EC" id="7.2.2.13" evidence="17"/>
<keyword evidence="3" id="KW-0813">Transport</keyword>
<dbReference type="FunFam" id="3.40.50.1000:FF:000001">
    <property type="entry name" value="Phospholipid-transporting ATPase IC"/>
    <property type="match status" value="1"/>
</dbReference>
<dbReference type="GO" id="GO:0030007">
    <property type="term" value="P:intracellular potassium ion homeostasis"/>
    <property type="evidence" value="ECO:0007669"/>
    <property type="project" value="TreeGrafter"/>
</dbReference>
<dbReference type="InterPro" id="IPR059000">
    <property type="entry name" value="ATPase_P-type_domA"/>
</dbReference>
<dbReference type="Pfam" id="PF00122">
    <property type="entry name" value="E1-E2_ATPase"/>
    <property type="match status" value="1"/>
</dbReference>
<dbReference type="GO" id="GO:0006883">
    <property type="term" value="P:intracellular sodium ion homeostasis"/>
    <property type="evidence" value="ECO:0007669"/>
    <property type="project" value="TreeGrafter"/>
</dbReference>
<dbReference type="SUPFAM" id="SSF56784">
    <property type="entry name" value="HAD-like"/>
    <property type="match status" value="1"/>
</dbReference>
<comment type="similarity">
    <text evidence="2">Belongs to the cation transport ATPase (P-type) (TC 3.A.3) family. Type IIC subfamily.</text>
</comment>
<gene>
    <name evidence="21" type="primary">RvY_02753-1</name>
    <name evidence="21" type="synonym">RvY_02753.1</name>
    <name evidence="21" type="ORF">RvY_02753</name>
</gene>
<dbReference type="FunFam" id="1.20.1110.10:FF:000095">
    <property type="entry name" value="Sodium/potassium-transporting ATPase subunit alpha-1"/>
    <property type="match status" value="1"/>
</dbReference>
<dbReference type="FunFam" id="3.40.1110.10:FF:000001">
    <property type="entry name" value="Sodium/potassium-transporting ATPase subunit alpha"/>
    <property type="match status" value="1"/>
</dbReference>
<dbReference type="Pfam" id="PF00689">
    <property type="entry name" value="Cation_ATPase_C"/>
    <property type="match status" value="1"/>
</dbReference>
<feature type="region of interest" description="Disordered" evidence="18">
    <location>
        <begin position="531"/>
        <end position="588"/>
    </location>
</feature>
<dbReference type="GO" id="GO:0005524">
    <property type="term" value="F:ATP binding"/>
    <property type="evidence" value="ECO:0007669"/>
    <property type="project" value="UniProtKB-KW"/>
</dbReference>
<dbReference type="EMBL" id="BDGG01000001">
    <property type="protein sequence ID" value="GAU90322.1"/>
    <property type="molecule type" value="Genomic_DNA"/>
</dbReference>
<dbReference type="InterPro" id="IPR001757">
    <property type="entry name" value="P_typ_ATPase"/>
</dbReference>
<evidence type="ECO:0000256" key="8">
    <source>
        <dbReference type="ARBA" id="ARBA00022741"/>
    </source>
</evidence>
<dbReference type="FunFam" id="2.70.150.10:FF:000003">
    <property type="entry name" value="Sodium/potassium-transporting ATPase subunit alpha"/>
    <property type="match status" value="1"/>
</dbReference>
<feature type="compositionally biased region" description="Polar residues" evidence="18">
    <location>
        <begin position="78"/>
        <end position="90"/>
    </location>
</feature>
<evidence type="ECO:0000256" key="16">
    <source>
        <dbReference type="ARBA" id="ARBA00038795"/>
    </source>
</evidence>
<dbReference type="InterPro" id="IPR023214">
    <property type="entry name" value="HAD_sf"/>
</dbReference>
<keyword evidence="12 19" id="KW-1133">Transmembrane helix</keyword>
<dbReference type="Gene3D" id="3.40.50.1000">
    <property type="entry name" value="HAD superfamily/HAD-like"/>
    <property type="match status" value="1"/>
</dbReference>
<evidence type="ECO:0000256" key="1">
    <source>
        <dbReference type="ARBA" id="ARBA00004651"/>
    </source>
</evidence>
<dbReference type="InterPro" id="IPR008250">
    <property type="entry name" value="ATPase_P-typ_transduc_dom_A_sf"/>
</dbReference>
<evidence type="ECO:0000313" key="22">
    <source>
        <dbReference type="Proteomes" id="UP000186922"/>
    </source>
</evidence>
<dbReference type="SUPFAM" id="SSF81665">
    <property type="entry name" value="Calcium ATPase, transmembrane domain M"/>
    <property type="match status" value="1"/>
</dbReference>
<feature type="transmembrane region" description="Helical" evidence="19">
    <location>
        <begin position="1562"/>
        <end position="1578"/>
    </location>
</feature>